<evidence type="ECO:0000313" key="1">
    <source>
        <dbReference type="EnsemblMetazoa" id="RPRC014283-PA"/>
    </source>
</evidence>
<dbReference type="VEuPathDB" id="VectorBase:RPRC014283"/>
<proteinExistence type="predicted"/>
<dbReference type="EnsemblMetazoa" id="RPRC014283-RA">
    <property type="protein sequence ID" value="RPRC014283-PA"/>
    <property type="gene ID" value="RPRC014283"/>
</dbReference>
<sequence length="50" mass="5294">MTLMRTKYLTTSTTDSCEIQMSVGVGVECVSSSLAPLSLIDTGIVILSKI</sequence>
<reference evidence="1" key="1">
    <citation type="submission" date="2015-05" db="UniProtKB">
        <authorList>
            <consortium name="EnsemblMetazoa"/>
        </authorList>
    </citation>
    <scope>IDENTIFICATION</scope>
</reference>
<protein>
    <submittedName>
        <fullName evidence="1">Uncharacterized protein</fullName>
    </submittedName>
</protein>
<dbReference type="EMBL" id="ACPB03006080">
    <property type="status" value="NOT_ANNOTATED_CDS"/>
    <property type="molecule type" value="Genomic_DNA"/>
</dbReference>
<dbReference type="Proteomes" id="UP000015103">
    <property type="component" value="Unassembled WGS sequence"/>
</dbReference>
<dbReference type="AlphaFoldDB" id="T1IDB3"/>
<dbReference type="HOGENOM" id="CLU_3126844_0_0_1"/>
<name>T1IDB3_RHOPR</name>
<accession>T1IDB3</accession>
<evidence type="ECO:0000313" key="2">
    <source>
        <dbReference type="Proteomes" id="UP000015103"/>
    </source>
</evidence>
<keyword evidence="2" id="KW-1185">Reference proteome</keyword>
<dbReference type="InParanoid" id="T1IDB3"/>
<organism evidence="1 2">
    <name type="scientific">Rhodnius prolixus</name>
    <name type="common">Triatomid bug</name>
    <dbReference type="NCBI Taxonomy" id="13249"/>
    <lineage>
        <taxon>Eukaryota</taxon>
        <taxon>Metazoa</taxon>
        <taxon>Ecdysozoa</taxon>
        <taxon>Arthropoda</taxon>
        <taxon>Hexapoda</taxon>
        <taxon>Insecta</taxon>
        <taxon>Pterygota</taxon>
        <taxon>Neoptera</taxon>
        <taxon>Paraneoptera</taxon>
        <taxon>Hemiptera</taxon>
        <taxon>Heteroptera</taxon>
        <taxon>Panheteroptera</taxon>
        <taxon>Cimicomorpha</taxon>
        <taxon>Reduviidae</taxon>
        <taxon>Triatominae</taxon>
        <taxon>Rhodnius</taxon>
    </lineage>
</organism>